<dbReference type="RefSeq" id="XP_001882295.1">
    <property type="nucleotide sequence ID" value="XM_001882260.1"/>
</dbReference>
<dbReference type="InParanoid" id="B0DEF0"/>
<sequence length="95" mass="11129">MSLSKRGFSITFRAYLLERLHQRKLQVAVSTEILPDLGITPKKPISTWTAHHWLIKLGWRYTQVKKGIYMDGHEHADIVEYCQNNFLPAMAKFEK</sequence>
<gene>
    <name evidence="1" type="ORF">LACBIDRAFT_299287</name>
</gene>
<proteinExistence type="predicted"/>
<evidence type="ECO:0000313" key="2">
    <source>
        <dbReference type="Proteomes" id="UP000001194"/>
    </source>
</evidence>
<protein>
    <submittedName>
        <fullName evidence="1">Predicted protein</fullName>
    </submittedName>
</protein>
<dbReference type="PANTHER" id="PTHR35871">
    <property type="entry name" value="EXPRESSED PROTEIN"/>
    <property type="match status" value="1"/>
</dbReference>
<dbReference type="PANTHER" id="PTHR35871:SF1">
    <property type="entry name" value="CXC1-LIKE CYSTEINE CLUSTER ASSOCIATED WITH KDZ TRANSPOSASES DOMAIN-CONTAINING PROTEIN"/>
    <property type="match status" value="1"/>
</dbReference>
<organism evidence="2">
    <name type="scientific">Laccaria bicolor (strain S238N-H82 / ATCC MYA-4686)</name>
    <name type="common">Bicoloured deceiver</name>
    <name type="synonym">Laccaria laccata var. bicolor</name>
    <dbReference type="NCBI Taxonomy" id="486041"/>
    <lineage>
        <taxon>Eukaryota</taxon>
        <taxon>Fungi</taxon>
        <taxon>Dikarya</taxon>
        <taxon>Basidiomycota</taxon>
        <taxon>Agaricomycotina</taxon>
        <taxon>Agaricomycetes</taxon>
        <taxon>Agaricomycetidae</taxon>
        <taxon>Agaricales</taxon>
        <taxon>Agaricineae</taxon>
        <taxon>Hydnangiaceae</taxon>
        <taxon>Laccaria</taxon>
    </lineage>
</organism>
<accession>B0DEF0</accession>
<dbReference type="GeneID" id="6078022"/>
<evidence type="ECO:0000313" key="1">
    <source>
        <dbReference type="EMBL" id="EDR06922.1"/>
    </source>
</evidence>
<name>B0DEF0_LACBS</name>
<reference evidence="1 2" key="1">
    <citation type="journal article" date="2008" name="Nature">
        <title>The genome of Laccaria bicolor provides insights into mycorrhizal symbiosis.</title>
        <authorList>
            <person name="Martin F."/>
            <person name="Aerts A."/>
            <person name="Ahren D."/>
            <person name="Brun A."/>
            <person name="Danchin E.G.J."/>
            <person name="Duchaussoy F."/>
            <person name="Gibon J."/>
            <person name="Kohler A."/>
            <person name="Lindquist E."/>
            <person name="Pereda V."/>
            <person name="Salamov A."/>
            <person name="Shapiro H.J."/>
            <person name="Wuyts J."/>
            <person name="Blaudez D."/>
            <person name="Buee M."/>
            <person name="Brokstein P."/>
            <person name="Canbaeck B."/>
            <person name="Cohen D."/>
            <person name="Courty P.E."/>
            <person name="Coutinho P.M."/>
            <person name="Delaruelle C."/>
            <person name="Detter J.C."/>
            <person name="Deveau A."/>
            <person name="DiFazio S."/>
            <person name="Duplessis S."/>
            <person name="Fraissinet-Tachet L."/>
            <person name="Lucic E."/>
            <person name="Frey-Klett P."/>
            <person name="Fourrey C."/>
            <person name="Feussner I."/>
            <person name="Gay G."/>
            <person name="Grimwood J."/>
            <person name="Hoegger P.J."/>
            <person name="Jain P."/>
            <person name="Kilaru S."/>
            <person name="Labbe J."/>
            <person name="Lin Y.C."/>
            <person name="Legue V."/>
            <person name="Le Tacon F."/>
            <person name="Marmeisse R."/>
            <person name="Melayah D."/>
            <person name="Montanini B."/>
            <person name="Muratet M."/>
            <person name="Nehls U."/>
            <person name="Niculita-Hirzel H."/>
            <person name="Oudot-Le Secq M.P."/>
            <person name="Peter M."/>
            <person name="Quesneville H."/>
            <person name="Rajashekar B."/>
            <person name="Reich M."/>
            <person name="Rouhier N."/>
            <person name="Schmutz J."/>
            <person name="Yin T."/>
            <person name="Chalot M."/>
            <person name="Henrissat B."/>
            <person name="Kuees U."/>
            <person name="Lucas S."/>
            <person name="Van de Peer Y."/>
            <person name="Podila G.K."/>
            <person name="Polle A."/>
            <person name="Pukkila P.J."/>
            <person name="Richardson P.M."/>
            <person name="Rouze P."/>
            <person name="Sanders I.R."/>
            <person name="Stajich J.E."/>
            <person name="Tunlid A."/>
            <person name="Tuskan G."/>
            <person name="Grigoriev I.V."/>
        </authorList>
    </citation>
    <scope>NUCLEOTIDE SEQUENCE [LARGE SCALE GENOMIC DNA]</scope>
    <source>
        <strain evidence="2">S238N-H82 / ATCC MYA-4686</strain>
    </source>
</reference>
<keyword evidence="2" id="KW-1185">Reference proteome</keyword>
<dbReference type="KEGG" id="lbc:LACBIDRAFT_299287"/>
<dbReference type="Proteomes" id="UP000001194">
    <property type="component" value="Unassembled WGS sequence"/>
</dbReference>
<dbReference type="HOGENOM" id="CLU_184649_0_0_1"/>
<dbReference type="EMBL" id="DS547106">
    <property type="protein sequence ID" value="EDR06922.1"/>
    <property type="molecule type" value="Genomic_DNA"/>
</dbReference>
<dbReference type="AlphaFoldDB" id="B0DEF0"/>
<dbReference type="OrthoDB" id="6511194at2759"/>